<comment type="function">
    <text evidence="4 14">Catalyzes ATP-dependent phosphorylation of adenosylcobinamide and addition of GMP to adenosylcobinamide phosphate.</text>
</comment>
<comment type="catalytic activity">
    <reaction evidence="1 14">
        <text>adenosylcob(III)inamide + ATP = adenosylcob(III)inamide phosphate + ADP + H(+)</text>
        <dbReference type="Rhea" id="RHEA:15769"/>
        <dbReference type="ChEBI" id="CHEBI:2480"/>
        <dbReference type="ChEBI" id="CHEBI:15378"/>
        <dbReference type="ChEBI" id="CHEBI:30616"/>
        <dbReference type="ChEBI" id="CHEBI:58502"/>
        <dbReference type="ChEBI" id="CHEBI:456216"/>
        <dbReference type="EC" id="2.7.1.156"/>
    </reaction>
</comment>
<proteinExistence type="inferred from homology"/>
<feature type="active site" description="GMP-histidine intermediate" evidence="15">
    <location>
        <position position="51"/>
    </location>
</feature>
<name>A0A5A9YYG6_9RHOB</name>
<dbReference type="AlphaFoldDB" id="A0A5A9YYG6"/>
<keyword evidence="9 14" id="KW-0808">Transferase</keyword>
<evidence type="ECO:0000256" key="14">
    <source>
        <dbReference type="PIRNR" id="PIRNR006135"/>
    </source>
</evidence>
<dbReference type="InterPro" id="IPR003203">
    <property type="entry name" value="CobU/CobP"/>
</dbReference>
<dbReference type="PANTHER" id="PTHR34848:SF1">
    <property type="entry name" value="BIFUNCTIONAL ADENOSYLCOBALAMIN BIOSYNTHESIS PROTEIN COBU"/>
    <property type="match status" value="1"/>
</dbReference>
<dbReference type="GO" id="GO:0043752">
    <property type="term" value="F:adenosylcobinamide kinase activity"/>
    <property type="evidence" value="ECO:0007669"/>
    <property type="project" value="UniProtKB-EC"/>
</dbReference>
<evidence type="ECO:0000256" key="16">
    <source>
        <dbReference type="PIRSR" id="PIRSR006135-2"/>
    </source>
</evidence>
<dbReference type="PIRSF" id="PIRSF006135">
    <property type="entry name" value="CobU"/>
    <property type="match status" value="1"/>
</dbReference>
<feature type="binding site" evidence="16">
    <location>
        <begin position="52"/>
        <end position="55"/>
    </location>
    <ligand>
        <name>GTP</name>
        <dbReference type="ChEBI" id="CHEBI:37565"/>
    </ligand>
</feature>
<evidence type="ECO:0000256" key="5">
    <source>
        <dbReference type="ARBA" id="ARBA00004692"/>
    </source>
</evidence>
<dbReference type="NCBIfam" id="NF004469">
    <property type="entry name" value="PRK05800.1"/>
    <property type="match status" value="1"/>
</dbReference>
<comment type="caution">
    <text evidence="17">The sequence shown here is derived from an EMBL/GenBank/DDBJ whole genome shotgun (WGS) entry which is preliminary data.</text>
</comment>
<dbReference type="EC" id="2.7.1.156" evidence="14"/>
<dbReference type="GO" id="GO:0009236">
    <property type="term" value="P:cobalamin biosynthetic process"/>
    <property type="evidence" value="ECO:0007669"/>
    <property type="project" value="UniProtKB-UniRule"/>
</dbReference>
<dbReference type="EC" id="2.7.7.62" evidence="14"/>
<evidence type="ECO:0000256" key="10">
    <source>
        <dbReference type="ARBA" id="ARBA00022741"/>
    </source>
</evidence>
<dbReference type="Pfam" id="PF02283">
    <property type="entry name" value="CobU"/>
    <property type="match status" value="1"/>
</dbReference>
<dbReference type="Gene3D" id="3.40.50.300">
    <property type="entry name" value="P-loop containing nucleotide triphosphate hydrolases"/>
    <property type="match status" value="1"/>
</dbReference>
<evidence type="ECO:0000256" key="13">
    <source>
        <dbReference type="ARBA" id="ARBA00023134"/>
    </source>
</evidence>
<evidence type="ECO:0000313" key="18">
    <source>
        <dbReference type="Proteomes" id="UP000325291"/>
    </source>
</evidence>
<dbReference type="CDD" id="cd00544">
    <property type="entry name" value="CobU"/>
    <property type="match status" value="1"/>
</dbReference>
<feature type="binding site" evidence="16">
    <location>
        <position position="84"/>
    </location>
    <ligand>
        <name>GTP</name>
        <dbReference type="ChEBI" id="CHEBI:37565"/>
    </ligand>
</feature>
<dbReference type="UniPathway" id="UPA00148">
    <property type="reaction ID" value="UER00236"/>
</dbReference>
<comment type="similarity">
    <text evidence="7 14">Belongs to the CobU/CobP family.</text>
</comment>
<organism evidence="17 18">
    <name type="scientific">Aquicoccus porphyridii</name>
    <dbReference type="NCBI Taxonomy" id="1852029"/>
    <lineage>
        <taxon>Bacteria</taxon>
        <taxon>Pseudomonadati</taxon>
        <taxon>Pseudomonadota</taxon>
        <taxon>Alphaproteobacteria</taxon>
        <taxon>Rhodobacterales</taxon>
        <taxon>Paracoccaceae</taxon>
        <taxon>Aquicoccus</taxon>
    </lineage>
</organism>
<dbReference type="GO" id="GO:0008820">
    <property type="term" value="F:cobinamide phosphate guanylyltransferase activity"/>
    <property type="evidence" value="ECO:0007669"/>
    <property type="project" value="UniProtKB-UniRule"/>
</dbReference>
<feature type="binding site" evidence="16">
    <location>
        <position position="63"/>
    </location>
    <ligand>
        <name>GTP</name>
        <dbReference type="ChEBI" id="CHEBI:37565"/>
    </ligand>
</feature>
<evidence type="ECO:0000256" key="15">
    <source>
        <dbReference type="PIRSR" id="PIRSR006135-1"/>
    </source>
</evidence>
<comment type="pathway">
    <text evidence="5 14">Cofactor biosynthesis; adenosylcobalamin biosynthesis; adenosylcobalamin from cob(II)yrinate a,c-diamide: step 6/7.</text>
</comment>
<keyword evidence="13 14" id="KW-0342">GTP-binding</keyword>
<comment type="catalytic activity">
    <reaction evidence="3">
        <text>adenosylcob(III)inamide + GTP = adenosylcob(III)inamide phosphate + GDP + H(+)</text>
        <dbReference type="Rhea" id="RHEA:15765"/>
        <dbReference type="ChEBI" id="CHEBI:2480"/>
        <dbReference type="ChEBI" id="CHEBI:15378"/>
        <dbReference type="ChEBI" id="CHEBI:37565"/>
        <dbReference type="ChEBI" id="CHEBI:58189"/>
        <dbReference type="ChEBI" id="CHEBI:58502"/>
        <dbReference type="EC" id="2.7.1.156"/>
    </reaction>
</comment>
<feature type="binding site" evidence="16">
    <location>
        <begin position="10"/>
        <end position="17"/>
    </location>
    <ligand>
        <name>GTP</name>
        <dbReference type="ChEBI" id="CHEBI:37565"/>
    </ligand>
</feature>
<feature type="binding site" evidence="16">
    <location>
        <begin position="35"/>
        <end position="37"/>
    </location>
    <ligand>
        <name>GTP</name>
        <dbReference type="ChEBI" id="CHEBI:37565"/>
    </ligand>
</feature>
<dbReference type="EMBL" id="VINQ01000023">
    <property type="protein sequence ID" value="KAA0909867.1"/>
    <property type="molecule type" value="Genomic_DNA"/>
</dbReference>
<dbReference type="Proteomes" id="UP000325291">
    <property type="component" value="Unassembled WGS sequence"/>
</dbReference>
<dbReference type="GO" id="GO:0005524">
    <property type="term" value="F:ATP binding"/>
    <property type="evidence" value="ECO:0007669"/>
    <property type="project" value="UniProtKB-UniRule"/>
</dbReference>
<comment type="catalytic activity">
    <reaction evidence="2 14">
        <text>adenosylcob(III)inamide phosphate + GTP + H(+) = adenosylcob(III)inamide-GDP + diphosphate</text>
        <dbReference type="Rhea" id="RHEA:22712"/>
        <dbReference type="ChEBI" id="CHEBI:15378"/>
        <dbReference type="ChEBI" id="CHEBI:33019"/>
        <dbReference type="ChEBI" id="CHEBI:37565"/>
        <dbReference type="ChEBI" id="CHEBI:58502"/>
        <dbReference type="ChEBI" id="CHEBI:60487"/>
        <dbReference type="EC" id="2.7.7.62"/>
    </reaction>
</comment>
<evidence type="ECO:0000256" key="7">
    <source>
        <dbReference type="ARBA" id="ARBA00007490"/>
    </source>
</evidence>
<comment type="pathway">
    <text evidence="6 14">Cofactor biosynthesis; adenosylcobalamin biosynthesis; adenosylcobalamin from cob(II)yrinate a,c-diamide: step 5/7.</text>
</comment>
<gene>
    <name evidence="17" type="primary">cobU</name>
    <name evidence="17" type="ORF">FLO80_19620</name>
</gene>
<keyword evidence="12 14" id="KW-0067">ATP-binding</keyword>
<dbReference type="InterPro" id="IPR027417">
    <property type="entry name" value="P-loop_NTPase"/>
</dbReference>
<evidence type="ECO:0000313" key="17">
    <source>
        <dbReference type="EMBL" id="KAA0909867.1"/>
    </source>
</evidence>
<keyword evidence="11 14" id="KW-0418">Kinase</keyword>
<evidence type="ECO:0000256" key="9">
    <source>
        <dbReference type="ARBA" id="ARBA00022679"/>
    </source>
</evidence>
<dbReference type="GO" id="GO:0005525">
    <property type="term" value="F:GTP binding"/>
    <property type="evidence" value="ECO:0007669"/>
    <property type="project" value="UniProtKB-UniRule"/>
</dbReference>
<evidence type="ECO:0000256" key="2">
    <source>
        <dbReference type="ARBA" id="ARBA00000711"/>
    </source>
</evidence>
<evidence type="ECO:0000256" key="6">
    <source>
        <dbReference type="ARBA" id="ARBA00005159"/>
    </source>
</evidence>
<keyword evidence="18" id="KW-1185">Reference proteome</keyword>
<evidence type="ECO:0000256" key="4">
    <source>
        <dbReference type="ARBA" id="ARBA00003889"/>
    </source>
</evidence>
<dbReference type="PANTHER" id="PTHR34848">
    <property type="match status" value="1"/>
</dbReference>
<evidence type="ECO:0000256" key="8">
    <source>
        <dbReference type="ARBA" id="ARBA00022573"/>
    </source>
</evidence>
<evidence type="ECO:0000256" key="12">
    <source>
        <dbReference type="ARBA" id="ARBA00022840"/>
    </source>
</evidence>
<evidence type="ECO:0000256" key="11">
    <source>
        <dbReference type="ARBA" id="ARBA00022777"/>
    </source>
</evidence>
<keyword evidence="10 14" id="KW-0547">Nucleotide-binding</keyword>
<accession>A0A5A9YYG6</accession>
<reference evidence="17 18" key="1">
    <citation type="submission" date="2019-07" db="EMBL/GenBank/DDBJ databases">
        <title>Aquicoccus porphyridii gen. nov., sp. nov., isolated from a small marine red alga, Porphyridium marinum.</title>
        <authorList>
            <person name="Liu L."/>
        </authorList>
    </citation>
    <scope>NUCLEOTIDE SEQUENCE [LARGE SCALE GENOMIC DNA]</scope>
    <source>
        <strain evidence="17 18">L1 8-17</strain>
    </source>
</reference>
<keyword evidence="8 14" id="KW-0169">Cobalamin biosynthesis</keyword>
<evidence type="ECO:0000256" key="1">
    <source>
        <dbReference type="ARBA" id="ARBA00000312"/>
    </source>
</evidence>
<keyword evidence="17" id="KW-0548">Nucleotidyltransferase</keyword>
<dbReference type="RefSeq" id="WP_111366493.1">
    <property type="nucleotide sequence ID" value="NZ_VINQ01000023.1"/>
</dbReference>
<protein>
    <recommendedName>
        <fullName evidence="14">Bifunctional adenosylcobalamin biosynthesis protein</fullName>
        <ecNumber evidence="14">2.7.1.156</ecNumber>
        <ecNumber evidence="14">2.7.7.62</ecNumber>
    </recommendedName>
</protein>
<sequence>MPAQLTLVLGGIASGKSAFAEGLVRQSGKPMIYLATAQAFDDEMTQKIARHRKARGPGWHTIEEPLAVAQRLRDIAAGHCVLLDCATLWLSNHLLSDSDLEAETHALLAGLADCTSDLVVVSNEVGLAGVPDNALARRFANAQGRLNQSIAARAARVILVTAGLPVTLKGPVA</sequence>
<evidence type="ECO:0000256" key="3">
    <source>
        <dbReference type="ARBA" id="ARBA00001522"/>
    </source>
</evidence>
<dbReference type="SUPFAM" id="SSF52540">
    <property type="entry name" value="P-loop containing nucleoside triphosphate hydrolases"/>
    <property type="match status" value="1"/>
</dbReference>